<evidence type="ECO:0000313" key="1">
    <source>
        <dbReference type="EMBL" id="MFI6498410.1"/>
    </source>
</evidence>
<proteinExistence type="predicted"/>
<dbReference type="Proteomes" id="UP001612741">
    <property type="component" value="Unassembled WGS sequence"/>
</dbReference>
<reference evidence="1 2" key="1">
    <citation type="submission" date="2024-10" db="EMBL/GenBank/DDBJ databases">
        <title>The Natural Products Discovery Center: Release of the First 8490 Sequenced Strains for Exploring Actinobacteria Biosynthetic Diversity.</title>
        <authorList>
            <person name="Kalkreuter E."/>
            <person name="Kautsar S.A."/>
            <person name="Yang D."/>
            <person name="Bader C.D."/>
            <person name="Teijaro C.N."/>
            <person name="Fluegel L."/>
            <person name="Davis C.M."/>
            <person name="Simpson J.R."/>
            <person name="Lauterbach L."/>
            <person name="Steele A.D."/>
            <person name="Gui C."/>
            <person name="Meng S."/>
            <person name="Li G."/>
            <person name="Viehrig K."/>
            <person name="Ye F."/>
            <person name="Su P."/>
            <person name="Kiefer A.F."/>
            <person name="Nichols A."/>
            <person name="Cepeda A.J."/>
            <person name="Yan W."/>
            <person name="Fan B."/>
            <person name="Jiang Y."/>
            <person name="Adhikari A."/>
            <person name="Zheng C.-J."/>
            <person name="Schuster L."/>
            <person name="Cowan T.M."/>
            <person name="Smanski M.J."/>
            <person name="Chevrette M.G."/>
            <person name="De Carvalho L.P.S."/>
            <person name="Shen B."/>
        </authorList>
    </citation>
    <scope>NUCLEOTIDE SEQUENCE [LARGE SCALE GENOMIC DNA]</scope>
    <source>
        <strain evidence="1 2">NPDC050545</strain>
    </source>
</reference>
<comment type="caution">
    <text evidence="1">The sequence shown here is derived from an EMBL/GenBank/DDBJ whole genome shotgun (WGS) entry which is preliminary data.</text>
</comment>
<organism evidence="1 2">
    <name type="scientific">Nonomuraea typhae</name>
    <dbReference type="NCBI Taxonomy" id="2603600"/>
    <lineage>
        <taxon>Bacteria</taxon>
        <taxon>Bacillati</taxon>
        <taxon>Actinomycetota</taxon>
        <taxon>Actinomycetes</taxon>
        <taxon>Streptosporangiales</taxon>
        <taxon>Streptosporangiaceae</taxon>
        <taxon>Nonomuraea</taxon>
    </lineage>
</organism>
<keyword evidence="2" id="KW-1185">Reference proteome</keyword>
<dbReference type="RefSeq" id="WP_397081657.1">
    <property type="nucleotide sequence ID" value="NZ_JBITGY010000003.1"/>
</dbReference>
<gene>
    <name evidence="1" type="ORF">ACIBG2_13540</name>
</gene>
<dbReference type="EMBL" id="JBITGY010000003">
    <property type="protein sequence ID" value="MFI6498410.1"/>
    <property type="molecule type" value="Genomic_DNA"/>
</dbReference>
<sequence>MTDPQITTNYGTVISGGTFTGNNIGGQGAVFDASGQGEELRRRVEALLALIEAHAGELPEARHARRDLEEVLTEVEAVPETRDPARVGAALDRLSTRLAPVTALVTALGPIAELVQSLL</sequence>
<accession>A0ABW7YS24</accession>
<protein>
    <recommendedName>
        <fullName evidence="3">DUF4404 family protein</fullName>
    </recommendedName>
</protein>
<name>A0ABW7YS24_9ACTN</name>
<evidence type="ECO:0008006" key="3">
    <source>
        <dbReference type="Google" id="ProtNLM"/>
    </source>
</evidence>
<evidence type="ECO:0000313" key="2">
    <source>
        <dbReference type="Proteomes" id="UP001612741"/>
    </source>
</evidence>